<dbReference type="GO" id="GO:0006508">
    <property type="term" value="P:proteolysis"/>
    <property type="evidence" value="ECO:0007669"/>
    <property type="project" value="UniProtKB-KW"/>
</dbReference>
<evidence type="ECO:0000256" key="23">
    <source>
        <dbReference type="ARBA" id="ARBA00034000"/>
    </source>
</evidence>
<feature type="region of interest" description="Disordered" evidence="27">
    <location>
        <begin position="782"/>
        <end position="807"/>
    </location>
</feature>
<dbReference type="InterPro" id="IPR050396">
    <property type="entry name" value="Glycosyltr_51/Transpeptidase"/>
</dbReference>
<accession>A0A967EVZ1</accession>
<feature type="domain" description="Glycosyl transferase family 51" evidence="29">
    <location>
        <begin position="53"/>
        <end position="230"/>
    </location>
</feature>
<protein>
    <recommendedName>
        <fullName evidence="6">Penicillin-binding protein 1A</fullName>
        <ecNumber evidence="24">2.4.99.28</ecNumber>
        <ecNumber evidence="5">3.4.16.4</ecNumber>
    </recommendedName>
</protein>
<evidence type="ECO:0000256" key="17">
    <source>
        <dbReference type="ARBA" id="ARBA00022984"/>
    </source>
</evidence>
<evidence type="ECO:0000259" key="28">
    <source>
        <dbReference type="Pfam" id="PF00905"/>
    </source>
</evidence>
<evidence type="ECO:0000256" key="16">
    <source>
        <dbReference type="ARBA" id="ARBA00022968"/>
    </source>
</evidence>
<dbReference type="NCBIfam" id="TIGR02074">
    <property type="entry name" value="PBP_1a_fam"/>
    <property type="match status" value="1"/>
</dbReference>
<keyword evidence="7" id="KW-1003">Cell membrane</keyword>
<evidence type="ECO:0000259" key="29">
    <source>
        <dbReference type="Pfam" id="PF00912"/>
    </source>
</evidence>
<comment type="pathway">
    <text evidence="2">Cell wall biogenesis; peptidoglycan biosynthesis.</text>
</comment>
<dbReference type="GO" id="GO:0046677">
    <property type="term" value="P:response to antibiotic"/>
    <property type="evidence" value="ECO:0007669"/>
    <property type="project" value="UniProtKB-KW"/>
</dbReference>
<dbReference type="Pfam" id="PF17092">
    <property type="entry name" value="PCB_OB"/>
    <property type="match status" value="1"/>
</dbReference>
<dbReference type="InterPro" id="IPR001264">
    <property type="entry name" value="Glyco_trans_51"/>
</dbReference>
<keyword evidence="22" id="KW-0961">Cell wall biogenesis/degradation</keyword>
<evidence type="ECO:0000256" key="1">
    <source>
        <dbReference type="ARBA" id="ARBA00004249"/>
    </source>
</evidence>
<keyword evidence="12" id="KW-0808">Transferase</keyword>
<reference evidence="31" key="1">
    <citation type="submission" date="2020-03" db="EMBL/GenBank/DDBJ databases">
        <title>Genome of Pelagibius litoralis DSM 21314T.</title>
        <authorList>
            <person name="Wang G."/>
        </authorList>
    </citation>
    <scope>NUCLEOTIDE SEQUENCE</scope>
    <source>
        <strain evidence="31">DSM 21314</strain>
    </source>
</reference>
<dbReference type="AlphaFoldDB" id="A0A967EVZ1"/>
<keyword evidence="17" id="KW-0573">Peptidoglycan synthesis</keyword>
<evidence type="ECO:0000256" key="22">
    <source>
        <dbReference type="ARBA" id="ARBA00023316"/>
    </source>
</evidence>
<dbReference type="SUPFAM" id="SSF53955">
    <property type="entry name" value="Lysozyme-like"/>
    <property type="match status" value="1"/>
</dbReference>
<evidence type="ECO:0000256" key="24">
    <source>
        <dbReference type="ARBA" id="ARBA00044770"/>
    </source>
</evidence>
<evidence type="ECO:0000256" key="19">
    <source>
        <dbReference type="ARBA" id="ARBA00023136"/>
    </source>
</evidence>
<evidence type="ECO:0000256" key="2">
    <source>
        <dbReference type="ARBA" id="ARBA00004752"/>
    </source>
</evidence>
<evidence type="ECO:0000256" key="3">
    <source>
        <dbReference type="ARBA" id="ARBA00007090"/>
    </source>
</evidence>
<comment type="caution">
    <text evidence="31">The sequence shown here is derived from an EMBL/GenBank/DDBJ whole genome shotgun (WGS) entry which is preliminary data.</text>
</comment>
<evidence type="ECO:0000256" key="27">
    <source>
        <dbReference type="SAM" id="MobiDB-lite"/>
    </source>
</evidence>
<comment type="similarity">
    <text evidence="4">In the N-terminal section; belongs to the glycosyltransferase 51 family.</text>
</comment>
<dbReference type="GO" id="GO:0008360">
    <property type="term" value="P:regulation of cell shape"/>
    <property type="evidence" value="ECO:0007669"/>
    <property type="project" value="UniProtKB-KW"/>
</dbReference>
<evidence type="ECO:0000313" key="31">
    <source>
        <dbReference type="EMBL" id="NIA68779.1"/>
    </source>
</evidence>
<keyword evidence="32" id="KW-1185">Reference proteome</keyword>
<keyword evidence="15" id="KW-0133">Cell shape</keyword>
<evidence type="ECO:0000256" key="15">
    <source>
        <dbReference type="ARBA" id="ARBA00022960"/>
    </source>
</evidence>
<keyword evidence="16" id="KW-0735">Signal-anchor</keyword>
<keyword evidence="19" id="KW-0472">Membrane</keyword>
<evidence type="ECO:0000256" key="13">
    <source>
        <dbReference type="ARBA" id="ARBA00022692"/>
    </source>
</evidence>
<evidence type="ECO:0000256" key="25">
    <source>
        <dbReference type="ARBA" id="ARBA00049902"/>
    </source>
</evidence>
<dbReference type="GO" id="GO:0008955">
    <property type="term" value="F:peptidoglycan glycosyltransferase activity"/>
    <property type="evidence" value="ECO:0007669"/>
    <property type="project" value="UniProtKB-EC"/>
</dbReference>
<dbReference type="GO" id="GO:0005886">
    <property type="term" value="C:plasma membrane"/>
    <property type="evidence" value="ECO:0007669"/>
    <property type="project" value="UniProtKB-SubCell"/>
</dbReference>
<dbReference type="GO" id="GO:0071555">
    <property type="term" value="P:cell wall organization"/>
    <property type="evidence" value="ECO:0007669"/>
    <property type="project" value="UniProtKB-KW"/>
</dbReference>
<dbReference type="Pfam" id="PF00912">
    <property type="entry name" value="Transgly"/>
    <property type="match status" value="1"/>
</dbReference>
<evidence type="ECO:0000256" key="12">
    <source>
        <dbReference type="ARBA" id="ARBA00022679"/>
    </source>
</evidence>
<keyword evidence="14" id="KW-0378">Hydrolase</keyword>
<dbReference type="PANTHER" id="PTHR32282">
    <property type="entry name" value="BINDING PROTEIN TRANSPEPTIDASE, PUTATIVE-RELATED"/>
    <property type="match status" value="1"/>
</dbReference>
<dbReference type="Gene3D" id="1.10.3810.10">
    <property type="entry name" value="Biosynthetic peptidoglycan transglycosylase-like"/>
    <property type="match status" value="1"/>
</dbReference>
<evidence type="ECO:0000256" key="11">
    <source>
        <dbReference type="ARBA" id="ARBA00022676"/>
    </source>
</evidence>
<dbReference type="InterPro" id="IPR023346">
    <property type="entry name" value="Lysozyme-like_dom_sf"/>
</dbReference>
<keyword evidence="20" id="KW-0046">Antibiotic resistance</keyword>
<dbReference type="InterPro" id="IPR012338">
    <property type="entry name" value="Beta-lactam/transpept-like"/>
</dbReference>
<dbReference type="InterPro" id="IPR036950">
    <property type="entry name" value="PBP_transglycosylase"/>
</dbReference>
<keyword evidence="21" id="KW-0511">Multifunctional enzyme</keyword>
<evidence type="ECO:0000256" key="10">
    <source>
        <dbReference type="ARBA" id="ARBA00022670"/>
    </source>
</evidence>
<dbReference type="InterPro" id="IPR001460">
    <property type="entry name" value="PCN-bd_Tpept"/>
</dbReference>
<dbReference type="GO" id="GO:0030288">
    <property type="term" value="C:outer membrane-bounded periplasmic space"/>
    <property type="evidence" value="ECO:0007669"/>
    <property type="project" value="TreeGrafter"/>
</dbReference>
<proteinExistence type="inferred from homology"/>
<dbReference type="GO" id="GO:0008658">
    <property type="term" value="F:penicillin binding"/>
    <property type="evidence" value="ECO:0007669"/>
    <property type="project" value="InterPro"/>
</dbReference>
<keyword evidence="10" id="KW-0645">Protease</keyword>
<feature type="domain" description="Penicillin-binding protein OB-like" evidence="30">
    <location>
        <begin position="318"/>
        <end position="437"/>
    </location>
</feature>
<organism evidence="31 32">
    <name type="scientific">Pelagibius litoralis</name>
    <dbReference type="NCBI Taxonomy" id="374515"/>
    <lineage>
        <taxon>Bacteria</taxon>
        <taxon>Pseudomonadati</taxon>
        <taxon>Pseudomonadota</taxon>
        <taxon>Alphaproteobacteria</taxon>
        <taxon>Rhodospirillales</taxon>
        <taxon>Rhodovibrionaceae</taxon>
        <taxon>Pelagibius</taxon>
    </lineage>
</organism>
<name>A0A967EVZ1_9PROT</name>
<evidence type="ECO:0000256" key="5">
    <source>
        <dbReference type="ARBA" id="ARBA00012448"/>
    </source>
</evidence>
<comment type="catalytic activity">
    <reaction evidence="23">
        <text>Preferential cleavage: (Ac)2-L-Lys-D-Ala-|-D-Ala. Also transpeptidation of peptidyl-alanyl moieties that are N-acyl substituents of D-alanine.</text>
        <dbReference type="EC" id="3.4.16.4"/>
    </reaction>
</comment>
<dbReference type="EC" id="3.4.16.4" evidence="5"/>
<keyword evidence="8" id="KW-0997">Cell inner membrane</keyword>
<keyword evidence="18" id="KW-1133">Transmembrane helix</keyword>
<dbReference type="Gene3D" id="3.40.710.10">
    <property type="entry name" value="DD-peptidase/beta-lactamase superfamily"/>
    <property type="match status" value="2"/>
</dbReference>
<gene>
    <name evidence="31" type="ORF">HBA54_09265</name>
</gene>
<dbReference type="EMBL" id="JAAQPH010000006">
    <property type="protein sequence ID" value="NIA68779.1"/>
    <property type="molecule type" value="Genomic_DNA"/>
</dbReference>
<evidence type="ECO:0000256" key="6">
    <source>
        <dbReference type="ARBA" id="ARBA00018638"/>
    </source>
</evidence>
<keyword evidence="9" id="KW-0121">Carboxypeptidase</keyword>
<evidence type="ECO:0000256" key="7">
    <source>
        <dbReference type="ARBA" id="ARBA00022475"/>
    </source>
</evidence>
<dbReference type="EC" id="2.4.99.28" evidence="24"/>
<keyword evidence="11" id="KW-0328">Glycosyltransferase</keyword>
<dbReference type="PANTHER" id="PTHR32282:SF27">
    <property type="entry name" value="PENICILLIN-BINDING PROTEIN 1A"/>
    <property type="match status" value="1"/>
</dbReference>
<evidence type="ECO:0000259" key="30">
    <source>
        <dbReference type="Pfam" id="PF17092"/>
    </source>
</evidence>
<evidence type="ECO:0000313" key="32">
    <source>
        <dbReference type="Proteomes" id="UP000761264"/>
    </source>
</evidence>
<comment type="catalytic activity">
    <reaction evidence="25">
        <text>[GlcNAc-(1-&gt;4)-Mur2Ac(oyl-L-Ala-gamma-D-Glu-L-Lys-D-Ala-D-Ala)](n)-di-trans,octa-cis-undecaprenyl diphosphate + beta-D-GlcNAc-(1-&gt;4)-Mur2Ac(oyl-L-Ala-gamma-D-Glu-L-Lys-D-Ala-D-Ala)-di-trans,octa-cis-undecaprenyl diphosphate = [GlcNAc-(1-&gt;4)-Mur2Ac(oyl-L-Ala-gamma-D-Glu-L-Lys-D-Ala-D-Ala)](n+1)-di-trans,octa-cis-undecaprenyl diphosphate + di-trans,octa-cis-undecaprenyl diphosphate + H(+)</text>
        <dbReference type="Rhea" id="RHEA:23708"/>
        <dbReference type="Rhea" id="RHEA-COMP:9602"/>
        <dbReference type="Rhea" id="RHEA-COMP:9603"/>
        <dbReference type="ChEBI" id="CHEBI:15378"/>
        <dbReference type="ChEBI" id="CHEBI:58405"/>
        <dbReference type="ChEBI" id="CHEBI:60033"/>
        <dbReference type="ChEBI" id="CHEBI:78435"/>
        <dbReference type="EC" id="2.4.99.28"/>
    </reaction>
</comment>
<comment type="similarity">
    <text evidence="3">In the C-terminal section; belongs to the transpeptidase family.</text>
</comment>
<dbReference type="GO" id="GO:0009002">
    <property type="term" value="F:serine-type D-Ala-D-Ala carboxypeptidase activity"/>
    <property type="evidence" value="ECO:0007669"/>
    <property type="project" value="UniProtKB-EC"/>
</dbReference>
<dbReference type="CDD" id="cd00164">
    <property type="entry name" value="S1_like"/>
    <property type="match status" value="1"/>
</dbReference>
<evidence type="ECO:0000256" key="26">
    <source>
        <dbReference type="ARBA" id="ARBA00060592"/>
    </source>
</evidence>
<evidence type="ECO:0000256" key="20">
    <source>
        <dbReference type="ARBA" id="ARBA00023251"/>
    </source>
</evidence>
<dbReference type="FunFam" id="1.10.3810.10:FF:000003">
    <property type="entry name" value="Penicillin-binding protein 1a"/>
    <property type="match status" value="1"/>
</dbReference>
<dbReference type="Pfam" id="PF00905">
    <property type="entry name" value="Transpeptidase"/>
    <property type="match status" value="1"/>
</dbReference>
<feature type="domain" description="Penicillin-binding protein transpeptidase" evidence="28">
    <location>
        <begin position="439"/>
        <end position="731"/>
    </location>
</feature>
<evidence type="ECO:0000256" key="4">
    <source>
        <dbReference type="ARBA" id="ARBA00007739"/>
    </source>
</evidence>
<dbReference type="InterPro" id="IPR031376">
    <property type="entry name" value="PCB_OB"/>
</dbReference>
<evidence type="ECO:0000256" key="8">
    <source>
        <dbReference type="ARBA" id="ARBA00022519"/>
    </source>
</evidence>
<dbReference type="GO" id="GO:0009252">
    <property type="term" value="P:peptidoglycan biosynthetic process"/>
    <property type="evidence" value="ECO:0007669"/>
    <property type="project" value="UniProtKB-KW"/>
</dbReference>
<evidence type="ECO:0000256" key="18">
    <source>
        <dbReference type="ARBA" id="ARBA00022989"/>
    </source>
</evidence>
<comment type="pathway">
    <text evidence="26">Glycan biosynthesis.</text>
</comment>
<sequence>MLAILFSLLLIVAFVGVGGVLYAFYHYGRGLPAYAQLADYEPPTVTRVHAGDGRLLAEYATEKRVYVPVSAIPRRVSNAFLSAEDKNFYNHPGVDFLSVTRAVVTNVANFASGRRPVGASTITQQVAKNFLLTNEVSYERKIKEAILAFRIEQAFTKETILELYLNEIYLGFGSYGVAAAALNYFNKSLDELTVAEAAYLAALPKAPNNYHPIRRYDAAVARRNWVIGRMLEDGRIDQGEAEAARAEPLIVRKPGETQAVQADYFAEETRRELARLYGDDGLYAGGLSVRTTLDPRLQDIANRALRAGLIAYDRRHGWRGPLAKIDIGPGADVQAALQGGIARPIGIDDSWQIAVVTSTDAKQAAVLLAEGRAGQIPMAELKWARPWKKGQRFGGAPKKPSDVLEPGDVVLVETMTENAKGVAYDAGTFGLRQVPDVDGGIVALDPHTGRVLAMAGGYSYARSEFNRVMQARRQPGSAFKPFVYLAGLDSGFTPATLILDAPFVLDQGVGLGKWKPANYTKKFYGPTPMRVGIEKSRNLMTVRLAQTVGMEKIVGYARRFGVMENMDPLLSMSLGAGETTLMKITTAYAMLVNGGRRISPTLIDRVQDRHGRTIYRHDLRDCEVCVAEVWTGQAPPQLPDEREQVANPASAYQVVGMLQGVVQRGTGRRIAELGRPLAGKTGTSNDNVDTWFVGFSPDLAVGVFVGFDEPRTLGLKDTGSNVAAPLFKAFMAEALAGQPSIPFRIPPGISLVRMNAETGQLARPGDRRIFLEAFQPGTEPSGRQVVLDGGYNPSTGSTAASGTGGLY</sequence>
<evidence type="ECO:0000256" key="9">
    <source>
        <dbReference type="ARBA" id="ARBA00022645"/>
    </source>
</evidence>
<dbReference type="Proteomes" id="UP000761264">
    <property type="component" value="Unassembled WGS sequence"/>
</dbReference>
<comment type="subcellular location">
    <subcellularLocation>
        <location evidence="1">Cell inner membrane</location>
        <topology evidence="1">Single-pass type II membrane protein</topology>
    </subcellularLocation>
</comment>
<keyword evidence="13" id="KW-0812">Transmembrane</keyword>
<evidence type="ECO:0000256" key="21">
    <source>
        <dbReference type="ARBA" id="ARBA00023268"/>
    </source>
</evidence>
<evidence type="ECO:0000256" key="14">
    <source>
        <dbReference type="ARBA" id="ARBA00022801"/>
    </source>
</evidence>
<dbReference type="SUPFAM" id="SSF56601">
    <property type="entry name" value="beta-lactamase/transpeptidase-like"/>
    <property type="match status" value="1"/>
</dbReference>